<dbReference type="AlphaFoldDB" id="B5VSQ4"/>
<organism evidence="1 2">
    <name type="scientific">Saccharomyces cerevisiae (strain AWRI1631)</name>
    <name type="common">Baker's yeast</name>
    <dbReference type="NCBI Taxonomy" id="545124"/>
    <lineage>
        <taxon>Eukaryota</taxon>
        <taxon>Fungi</taxon>
        <taxon>Dikarya</taxon>
        <taxon>Ascomycota</taxon>
        <taxon>Saccharomycotina</taxon>
        <taxon>Saccharomycetes</taxon>
        <taxon>Saccharomycetales</taxon>
        <taxon>Saccharomycetaceae</taxon>
        <taxon>Saccharomyces</taxon>
    </lineage>
</organism>
<sequence length="89" mass="9484">VSLPLSLPPRTVTSTLRLSPKMLLLSGLVKAAATPGLQVVLLPAQKLLPLLLQPLQPPLLKLLPLLHPLAPLNYLVTPVLLMPSPLVLV</sequence>
<dbReference type="EMBL" id="ABSV01002267">
    <property type="protein sequence ID" value="EDZ69044.1"/>
    <property type="molecule type" value="Genomic_DNA"/>
</dbReference>
<evidence type="ECO:0000313" key="1">
    <source>
        <dbReference type="EMBL" id="EDZ69044.1"/>
    </source>
</evidence>
<comment type="caution">
    <text evidence="1">The sequence shown here is derived from an EMBL/GenBank/DDBJ whole genome shotgun (WGS) entry which is preliminary data.</text>
</comment>
<protein>
    <submittedName>
        <fullName evidence="1">Uncharacterized protein</fullName>
    </submittedName>
</protein>
<name>B5VSQ4_YEAS6</name>
<gene>
    <name evidence="1" type="ORF">AWRI1631_155300</name>
</gene>
<evidence type="ECO:0000313" key="2">
    <source>
        <dbReference type="Proteomes" id="UP000008988"/>
    </source>
</evidence>
<reference evidence="1 2" key="1">
    <citation type="journal article" date="2008" name="FEMS Yeast Res.">
        <title>Comparative genome analysis of a Saccharomyces cerevisiae wine strain.</title>
        <authorList>
            <person name="Borneman A.R."/>
            <person name="Forgan A.H."/>
            <person name="Pretorius I.S."/>
            <person name="Chambers P.J."/>
        </authorList>
    </citation>
    <scope>NUCLEOTIDE SEQUENCE [LARGE SCALE GENOMIC DNA]</scope>
    <source>
        <strain evidence="1 2">AWRI1631</strain>
    </source>
</reference>
<proteinExistence type="predicted"/>
<dbReference type="Proteomes" id="UP000008988">
    <property type="component" value="Unassembled WGS sequence"/>
</dbReference>
<feature type="non-terminal residue" evidence="1">
    <location>
        <position position="1"/>
    </location>
</feature>
<accession>B5VSQ4</accession>